<feature type="domain" description="HNH nuclease" evidence="3">
    <location>
        <begin position="336"/>
        <end position="388"/>
    </location>
</feature>
<evidence type="ECO:0000313" key="4">
    <source>
        <dbReference type="EMBL" id="MCT9003155.1"/>
    </source>
</evidence>
<keyword evidence="4" id="KW-0540">Nuclease</keyword>
<dbReference type="InterPro" id="IPR002711">
    <property type="entry name" value="HNH"/>
</dbReference>
<dbReference type="Gene3D" id="1.10.30.50">
    <property type="match status" value="1"/>
</dbReference>
<comment type="similarity">
    <text evidence="1">Belongs to the Rv1128c/1148c/1588c/1702c/1945/3466 family.</text>
</comment>
<evidence type="ECO:0000256" key="1">
    <source>
        <dbReference type="ARBA" id="ARBA00023450"/>
    </source>
</evidence>
<dbReference type="Proteomes" id="UP001300496">
    <property type="component" value="Unassembled WGS sequence"/>
</dbReference>
<evidence type="ECO:0000313" key="5">
    <source>
        <dbReference type="Proteomes" id="UP001300496"/>
    </source>
</evidence>
<evidence type="ECO:0000259" key="3">
    <source>
        <dbReference type="SMART" id="SM00507"/>
    </source>
</evidence>
<gene>
    <name evidence="4" type="ORF">N4R40_12360</name>
</gene>
<sequence>MEDSTLVDPHWVELSALVTRAESNRAEMARLLAERAEFCADALDLVAARVAQRDAARPGREIGDTIPLREVTAELATALRVGERTISAWLGDGAALTHTYTATLAALRAGRIDDRHASAIIDGGAPLSQPNREEYERLILPIAEAETAPATRHYARIIAARLQPDITEQARSRALAERRVRAFDIEEGMSRLLLDAPATLVHGIFDRLTAMGVAQRDADNAPAEPDDPGGQPADEPDARTLDQRRADIMCDLMLTGAPTADADTDLGAIRATVQVTIPILTLAGLDDEPALLDGESPIDATTARALAAGARCWQRVMIHPVAQEPLRIDAYRSTTRFRRLLNARDQRCRWPGCRRRAQRCDADHTIPFEDGGPTCAGNLELLCRHHHTLKHASLWQVTHLGGGTLEFISPTKRRYRNNAPPVVVAVAGRPRWARFLAAPTDPADTPPF</sequence>
<dbReference type="CDD" id="cd00085">
    <property type="entry name" value="HNHc"/>
    <property type="match status" value="1"/>
</dbReference>
<dbReference type="InterPro" id="IPR003615">
    <property type="entry name" value="HNH_nuc"/>
</dbReference>
<dbReference type="RefSeq" id="WP_261607688.1">
    <property type="nucleotide sequence ID" value="NZ_JAODOR010000015.1"/>
</dbReference>
<accession>A0ABT2PEY8</accession>
<comment type="caution">
    <text evidence="4">The sequence shown here is derived from an EMBL/GenBank/DDBJ whole genome shotgun (WGS) entry which is preliminary data.</text>
</comment>
<dbReference type="SMART" id="SM00507">
    <property type="entry name" value="HNHc"/>
    <property type="match status" value="1"/>
</dbReference>
<dbReference type="Pfam" id="PF02720">
    <property type="entry name" value="DUF222"/>
    <property type="match status" value="1"/>
</dbReference>
<evidence type="ECO:0000256" key="2">
    <source>
        <dbReference type="SAM" id="MobiDB-lite"/>
    </source>
</evidence>
<reference evidence="4 5" key="1">
    <citation type="journal article" date="2024" name="Int. J. Syst. Evol. Microbiol.">
        <title>Microbacterium memoriense sp. nov., a member of the Actinomycetota from marine beach sediment of the north coast of Portugal.</title>
        <authorList>
            <person name="Santos J.D.N.D."/>
            <person name="Klimek D."/>
            <person name="Calusinska M."/>
            <person name="Lobo-da-Cunha A."/>
            <person name="Catita J."/>
            <person name="Goncalves H."/>
            <person name="Gonzalez I."/>
            <person name="Lage O.M."/>
        </authorList>
    </citation>
    <scope>NUCLEOTIDE SEQUENCE [LARGE SCALE GENOMIC DNA]</scope>
    <source>
        <strain evidence="4 5">PMIC_1C1B</strain>
    </source>
</reference>
<dbReference type="GO" id="GO:0004519">
    <property type="term" value="F:endonuclease activity"/>
    <property type="evidence" value="ECO:0007669"/>
    <property type="project" value="UniProtKB-KW"/>
</dbReference>
<keyword evidence="4" id="KW-0255">Endonuclease</keyword>
<protein>
    <submittedName>
        <fullName evidence="4">HNH endonuclease</fullName>
    </submittedName>
</protein>
<organism evidence="4 5">
    <name type="scientific">Microbacterium memoriense</name>
    <dbReference type="NCBI Taxonomy" id="2978350"/>
    <lineage>
        <taxon>Bacteria</taxon>
        <taxon>Bacillati</taxon>
        <taxon>Actinomycetota</taxon>
        <taxon>Actinomycetes</taxon>
        <taxon>Micrococcales</taxon>
        <taxon>Microbacteriaceae</taxon>
        <taxon>Microbacterium</taxon>
    </lineage>
</organism>
<dbReference type="EMBL" id="JAODOR010000015">
    <property type="protein sequence ID" value="MCT9003155.1"/>
    <property type="molecule type" value="Genomic_DNA"/>
</dbReference>
<name>A0ABT2PEY8_9MICO</name>
<keyword evidence="4" id="KW-0378">Hydrolase</keyword>
<dbReference type="InterPro" id="IPR003870">
    <property type="entry name" value="DUF222"/>
</dbReference>
<dbReference type="Pfam" id="PF01844">
    <property type="entry name" value="HNH"/>
    <property type="match status" value="1"/>
</dbReference>
<feature type="region of interest" description="Disordered" evidence="2">
    <location>
        <begin position="218"/>
        <end position="237"/>
    </location>
</feature>
<keyword evidence="5" id="KW-1185">Reference proteome</keyword>
<proteinExistence type="inferred from homology"/>